<dbReference type="GO" id="GO:0004175">
    <property type="term" value="F:endopeptidase activity"/>
    <property type="evidence" value="ECO:0007669"/>
    <property type="project" value="UniProtKB-ARBA"/>
</dbReference>
<dbReference type="PATRIC" id="fig|1423734.3.peg.2840"/>
<sequence length="86" mass="9216">MFSATALRLFLATLYLRSGTIILPMLFHGIWDAGTTLATGTITQGAATSGSTIVNLAISLVTFLIGASFLRRKQLAKIDLTHFTKS</sequence>
<keyword evidence="5" id="KW-1185">Reference proteome</keyword>
<evidence type="ECO:0000313" key="5">
    <source>
        <dbReference type="Proteomes" id="UP000051236"/>
    </source>
</evidence>
<name>X0PI08_9LACO</name>
<evidence type="ECO:0000256" key="1">
    <source>
        <dbReference type="ARBA" id="ARBA00009067"/>
    </source>
</evidence>
<dbReference type="InterPro" id="IPR003675">
    <property type="entry name" value="Rce1/LyrA-like_dom"/>
</dbReference>
<dbReference type="GO" id="GO:0080120">
    <property type="term" value="P:CAAX-box protein maturation"/>
    <property type="evidence" value="ECO:0007669"/>
    <property type="project" value="UniProtKB-ARBA"/>
</dbReference>
<evidence type="ECO:0000256" key="2">
    <source>
        <dbReference type="SAM" id="Phobius"/>
    </source>
</evidence>
<dbReference type="RefSeq" id="WP_152537811.1">
    <property type="nucleotide sequence ID" value="NZ_AZGA01000049.1"/>
</dbReference>
<organism evidence="4 5">
    <name type="scientific">Agrilactobacillus composti DSM 18527 = JCM 14202</name>
    <dbReference type="NCBI Taxonomy" id="1423734"/>
    <lineage>
        <taxon>Bacteria</taxon>
        <taxon>Bacillati</taxon>
        <taxon>Bacillota</taxon>
        <taxon>Bacilli</taxon>
        <taxon>Lactobacillales</taxon>
        <taxon>Lactobacillaceae</taxon>
        <taxon>Agrilactobacillus</taxon>
    </lineage>
</organism>
<keyword evidence="2" id="KW-0472">Membrane</keyword>
<keyword evidence="2" id="KW-1133">Transmembrane helix</keyword>
<keyword evidence="2" id="KW-0812">Transmembrane</keyword>
<evidence type="ECO:0000313" key="4">
    <source>
        <dbReference type="EMBL" id="KRM33544.1"/>
    </source>
</evidence>
<feature type="transmembrane region" description="Helical" evidence="2">
    <location>
        <begin position="51"/>
        <end position="70"/>
    </location>
</feature>
<evidence type="ECO:0000259" key="3">
    <source>
        <dbReference type="Pfam" id="PF02517"/>
    </source>
</evidence>
<dbReference type="Proteomes" id="UP000051236">
    <property type="component" value="Unassembled WGS sequence"/>
</dbReference>
<dbReference type="AlphaFoldDB" id="X0PI08"/>
<dbReference type="Pfam" id="PF02517">
    <property type="entry name" value="Rce1-like"/>
    <property type="match status" value="1"/>
</dbReference>
<feature type="transmembrane region" description="Helical" evidence="2">
    <location>
        <begin position="7"/>
        <end position="31"/>
    </location>
</feature>
<feature type="domain" description="CAAX prenyl protease 2/Lysostaphin resistance protein A-like" evidence="3">
    <location>
        <begin position="2"/>
        <end position="33"/>
    </location>
</feature>
<accession>X0PI08</accession>
<dbReference type="OrthoDB" id="2293777at2"/>
<proteinExistence type="inferred from homology"/>
<dbReference type="EMBL" id="AZGA01000049">
    <property type="protein sequence ID" value="KRM33544.1"/>
    <property type="molecule type" value="Genomic_DNA"/>
</dbReference>
<comment type="similarity">
    <text evidence="1">Belongs to the UPF0177 family.</text>
</comment>
<gene>
    <name evidence="4" type="ORF">FC83_GL002795</name>
</gene>
<comment type="caution">
    <text evidence="4">The sequence shown here is derived from an EMBL/GenBank/DDBJ whole genome shotgun (WGS) entry which is preliminary data.</text>
</comment>
<protein>
    <recommendedName>
        <fullName evidence="3">CAAX prenyl protease 2/Lysostaphin resistance protein A-like domain-containing protein</fullName>
    </recommendedName>
</protein>
<reference evidence="4 5" key="1">
    <citation type="journal article" date="2015" name="Genome Announc.">
        <title>Expanding the biotechnology potential of lactobacilli through comparative genomics of 213 strains and associated genera.</title>
        <authorList>
            <person name="Sun Z."/>
            <person name="Harris H.M."/>
            <person name="McCann A."/>
            <person name="Guo C."/>
            <person name="Argimon S."/>
            <person name="Zhang W."/>
            <person name="Yang X."/>
            <person name="Jeffery I.B."/>
            <person name="Cooney J.C."/>
            <person name="Kagawa T.F."/>
            <person name="Liu W."/>
            <person name="Song Y."/>
            <person name="Salvetti E."/>
            <person name="Wrobel A."/>
            <person name="Rasinkangas P."/>
            <person name="Parkhill J."/>
            <person name="Rea M.C."/>
            <person name="O'Sullivan O."/>
            <person name="Ritari J."/>
            <person name="Douillard F.P."/>
            <person name="Paul Ross R."/>
            <person name="Yang R."/>
            <person name="Briner A.E."/>
            <person name="Felis G.E."/>
            <person name="de Vos W.M."/>
            <person name="Barrangou R."/>
            <person name="Klaenhammer T.R."/>
            <person name="Caufield P.W."/>
            <person name="Cui Y."/>
            <person name="Zhang H."/>
            <person name="O'Toole P.W."/>
        </authorList>
    </citation>
    <scope>NUCLEOTIDE SEQUENCE [LARGE SCALE GENOMIC DNA]</scope>
    <source>
        <strain evidence="4 5">DSM 18527</strain>
    </source>
</reference>